<proteinExistence type="inferred from homology"/>
<feature type="transmembrane region" description="Helical" evidence="6">
    <location>
        <begin position="353"/>
        <end position="372"/>
    </location>
</feature>
<accession>A0A336N1A5</accession>
<evidence type="ECO:0000313" key="10">
    <source>
        <dbReference type="EMBL" id="SSX32028.1"/>
    </source>
</evidence>
<reference evidence="9" key="1">
    <citation type="submission" date="2018-04" db="EMBL/GenBank/DDBJ databases">
        <authorList>
            <person name="Go L.Y."/>
            <person name="Mitchell J.A."/>
        </authorList>
    </citation>
    <scope>NUCLEOTIDE SEQUENCE</scope>
    <source>
        <tissue evidence="9">Whole organism</tissue>
    </source>
</reference>
<dbReference type="EMBL" id="UFQT01001857">
    <property type="protein sequence ID" value="SSX32028.1"/>
    <property type="molecule type" value="Genomic_DNA"/>
</dbReference>
<feature type="transmembrane region" description="Helical" evidence="6">
    <location>
        <begin position="483"/>
        <end position="502"/>
    </location>
</feature>
<dbReference type="Pfam" id="PF03105">
    <property type="entry name" value="SPX"/>
    <property type="match status" value="1"/>
</dbReference>
<feature type="domain" description="SPX" evidence="8">
    <location>
        <begin position="1"/>
        <end position="191"/>
    </location>
</feature>
<keyword evidence="4 6" id="KW-1133">Transmembrane helix</keyword>
<dbReference type="PROSITE" id="PS51380">
    <property type="entry name" value="EXS"/>
    <property type="match status" value="1"/>
</dbReference>
<dbReference type="InterPro" id="IPR004342">
    <property type="entry name" value="EXS_C"/>
</dbReference>
<dbReference type="GO" id="GO:0005886">
    <property type="term" value="C:plasma membrane"/>
    <property type="evidence" value="ECO:0007669"/>
    <property type="project" value="TreeGrafter"/>
</dbReference>
<dbReference type="EMBL" id="UFQS01001857">
    <property type="protein sequence ID" value="SSX12585.1"/>
    <property type="molecule type" value="Genomic_DNA"/>
</dbReference>
<dbReference type="InterPro" id="IPR004331">
    <property type="entry name" value="SPX_dom"/>
</dbReference>
<keyword evidence="3 6" id="KW-0812">Transmembrane</keyword>
<sequence length="635" mass="76059">MKFAEHLSAHVTPEWKKQYLNYEIMKFMLYTAVEESPSREFIDPDLLNRYFMKFNDKFFAYCTSELEKINSFYAGKLFFNSCNFVLFYLFLHFQEKLTEAARIFTNLRAKLCEAQQNGFRHKNNCFQSTAVLRSRHHPKQKLKELRFAFSEFYLLLVYLQNYQHLNFTGFRKILKKYDKILHSDLGTRWRIDHIDIAHFCVNKDIERMMHQAENIVTQEIEGGDRQKAMKLLRVPQKKRNFTPWNTFRIGLLTGYFIILLVAVFLSAVFYYQRNDWQVAFKLYRGPFLMVEFLFIWSINLYAWRSYGVNHILIFELDPRNYITAQHILELAVIFGILWCISVLGFIYSDLLRIPAFLNPLMLYITIAAFLFNPTKCLYYKARFWAIRVGFRVLFAPLFFCHFADFWMADQTNSMVPIFLDLQTFFCFYSKNSNLSYVDEDNICLTQRSYIRPIFAMLPAWFRCAQCLRRFVDTKLVFPHFVNAIKYTTGLLVVVFAVTTSVTNEKYRKMTDNPWFYVWVFDAVVFSIYAYTWDVRQDFDLWDCSAKVNTKWLRDELVYESKAFYWFGIIEDLIMRFVTTFTLSLTEMGFITNHVLIAFLNIVEVGRRCIWNYFRLENEHLSNCKKLRAVREITVN</sequence>
<keyword evidence="5 6" id="KW-0472">Membrane</keyword>
<dbReference type="GO" id="GO:0016036">
    <property type="term" value="P:cellular response to phosphate starvation"/>
    <property type="evidence" value="ECO:0007669"/>
    <property type="project" value="TreeGrafter"/>
</dbReference>
<dbReference type="GO" id="GO:0006817">
    <property type="term" value="P:phosphate ion transport"/>
    <property type="evidence" value="ECO:0007669"/>
    <property type="project" value="TreeGrafter"/>
</dbReference>
<organism evidence="10">
    <name type="scientific">Culicoides sonorensis</name>
    <name type="common">Biting midge</name>
    <dbReference type="NCBI Taxonomy" id="179676"/>
    <lineage>
        <taxon>Eukaryota</taxon>
        <taxon>Metazoa</taxon>
        <taxon>Ecdysozoa</taxon>
        <taxon>Arthropoda</taxon>
        <taxon>Hexapoda</taxon>
        <taxon>Insecta</taxon>
        <taxon>Pterygota</taxon>
        <taxon>Neoptera</taxon>
        <taxon>Endopterygota</taxon>
        <taxon>Diptera</taxon>
        <taxon>Nematocera</taxon>
        <taxon>Chironomoidea</taxon>
        <taxon>Ceratopogonidae</taxon>
        <taxon>Ceratopogoninae</taxon>
        <taxon>Culicoides</taxon>
        <taxon>Monoculicoides</taxon>
    </lineage>
</organism>
<evidence type="ECO:0000256" key="1">
    <source>
        <dbReference type="ARBA" id="ARBA00004141"/>
    </source>
</evidence>
<evidence type="ECO:0000259" key="8">
    <source>
        <dbReference type="PROSITE" id="PS51382"/>
    </source>
</evidence>
<name>A0A336N1A5_CULSO</name>
<dbReference type="PANTHER" id="PTHR10783">
    <property type="entry name" value="XENOTROPIC AND POLYTROPIC RETROVIRUS RECEPTOR 1-RELATED"/>
    <property type="match status" value="1"/>
</dbReference>
<feature type="transmembrane region" description="Helical" evidence="6">
    <location>
        <begin position="384"/>
        <end position="408"/>
    </location>
</feature>
<gene>
    <name evidence="10" type="primary">CSON004341</name>
</gene>
<evidence type="ECO:0000256" key="4">
    <source>
        <dbReference type="ARBA" id="ARBA00022989"/>
    </source>
</evidence>
<comment type="similarity">
    <text evidence="2">Belongs to the SYG1 (TC 2.A.94) family.</text>
</comment>
<feature type="transmembrane region" description="Helical" evidence="6">
    <location>
        <begin position="514"/>
        <end position="532"/>
    </location>
</feature>
<evidence type="ECO:0000313" key="9">
    <source>
        <dbReference type="EMBL" id="SSX12585.1"/>
    </source>
</evidence>
<feature type="transmembrane region" description="Helical" evidence="6">
    <location>
        <begin position="327"/>
        <end position="347"/>
    </location>
</feature>
<dbReference type="GO" id="GO:0000822">
    <property type="term" value="F:inositol hexakisphosphate binding"/>
    <property type="evidence" value="ECO:0007669"/>
    <property type="project" value="TreeGrafter"/>
</dbReference>
<feature type="transmembrane region" description="Helical" evidence="6">
    <location>
        <begin position="283"/>
        <end position="306"/>
    </location>
</feature>
<dbReference type="PROSITE" id="PS51382">
    <property type="entry name" value="SPX"/>
    <property type="match status" value="1"/>
</dbReference>
<dbReference type="AlphaFoldDB" id="A0A336N1A5"/>
<protein>
    <submittedName>
        <fullName evidence="10">CSON004341 protein</fullName>
    </submittedName>
</protein>
<feature type="domain" description="EXS" evidence="7">
    <location>
        <begin position="442"/>
        <end position="635"/>
    </location>
</feature>
<feature type="transmembrane region" description="Helical" evidence="6">
    <location>
        <begin position="247"/>
        <end position="271"/>
    </location>
</feature>
<evidence type="ECO:0000256" key="5">
    <source>
        <dbReference type="ARBA" id="ARBA00023136"/>
    </source>
</evidence>
<dbReference type="PANTHER" id="PTHR10783:SF103">
    <property type="entry name" value="SOLUTE CARRIER FAMILY 53 MEMBER 1"/>
    <property type="match status" value="1"/>
</dbReference>
<evidence type="ECO:0000259" key="7">
    <source>
        <dbReference type="PROSITE" id="PS51380"/>
    </source>
</evidence>
<evidence type="ECO:0000256" key="6">
    <source>
        <dbReference type="SAM" id="Phobius"/>
    </source>
</evidence>
<dbReference type="CDD" id="cd14477">
    <property type="entry name" value="SPX_XPR1_like"/>
    <property type="match status" value="1"/>
</dbReference>
<dbReference type="Pfam" id="PF03124">
    <property type="entry name" value="EXS"/>
    <property type="match status" value="1"/>
</dbReference>
<evidence type="ECO:0000256" key="3">
    <source>
        <dbReference type="ARBA" id="ARBA00022692"/>
    </source>
</evidence>
<dbReference type="VEuPathDB" id="VectorBase:CSON004341"/>
<reference evidence="10" key="2">
    <citation type="submission" date="2018-07" db="EMBL/GenBank/DDBJ databases">
        <authorList>
            <person name="Quirk P.G."/>
            <person name="Krulwich T.A."/>
        </authorList>
    </citation>
    <scope>NUCLEOTIDE SEQUENCE</scope>
</reference>
<evidence type="ECO:0000256" key="2">
    <source>
        <dbReference type="ARBA" id="ARBA00009665"/>
    </source>
</evidence>
<dbReference type="GO" id="GO:0005794">
    <property type="term" value="C:Golgi apparatus"/>
    <property type="evidence" value="ECO:0007669"/>
    <property type="project" value="TreeGrafter"/>
</dbReference>
<comment type="subcellular location">
    <subcellularLocation>
        <location evidence="1">Membrane</location>
        <topology evidence="1">Multi-pass membrane protein</topology>
    </subcellularLocation>
</comment>